<dbReference type="CDD" id="cd00200">
    <property type="entry name" value="WD40"/>
    <property type="match status" value="3"/>
</dbReference>
<feature type="repeat" description="WD" evidence="3">
    <location>
        <begin position="1072"/>
        <end position="1113"/>
    </location>
</feature>
<dbReference type="PROSITE" id="PS50082">
    <property type="entry name" value="WD_REPEATS_2"/>
    <property type="match status" value="14"/>
</dbReference>
<feature type="repeat" description="WD" evidence="3">
    <location>
        <begin position="1154"/>
        <end position="1195"/>
    </location>
</feature>
<feature type="repeat" description="WD" evidence="3">
    <location>
        <begin position="742"/>
        <end position="783"/>
    </location>
</feature>
<evidence type="ECO:0000256" key="1">
    <source>
        <dbReference type="ARBA" id="ARBA00022574"/>
    </source>
</evidence>
<dbReference type="Gene3D" id="2.30.42.10">
    <property type="match status" value="1"/>
</dbReference>
<dbReference type="Pfam" id="PF20703">
    <property type="entry name" value="nSTAND1"/>
    <property type="match status" value="1"/>
</dbReference>
<keyword evidence="8" id="KW-1185">Reference proteome</keyword>
<dbReference type="HOGENOM" id="CLU_002352_0_2_7"/>
<dbReference type="Pfam" id="PF00400">
    <property type="entry name" value="WD40"/>
    <property type="match status" value="14"/>
</dbReference>
<feature type="coiled-coil region" evidence="4">
    <location>
        <begin position="475"/>
        <end position="502"/>
    </location>
</feature>
<dbReference type="EMBL" id="AZHX01000232">
    <property type="protein sequence ID" value="ETX08407.1"/>
    <property type="molecule type" value="Genomic_DNA"/>
</dbReference>
<keyword evidence="1 3" id="KW-0853">WD repeat</keyword>
<dbReference type="SMART" id="SM00320">
    <property type="entry name" value="WD40"/>
    <property type="match status" value="16"/>
</dbReference>
<proteinExistence type="predicted"/>
<keyword evidence="5" id="KW-0812">Transmembrane</keyword>
<dbReference type="PRINTS" id="PR00320">
    <property type="entry name" value="GPROTEINBRPT"/>
</dbReference>
<keyword evidence="2" id="KW-0677">Repeat</keyword>
<dbReference type="PROSITE" id="PS00678">
    <property type="entry name" value="WD_REPEATS_1"/>
    <property type="match status" value="8"/>
</dbReference>
<feature type="repeat" description="WD" evidence="3">
    <location>
        <begin position="907"/>
        <end position="948"/>
    </location>
</feature>
<dbReference type="InterPro" id="IPR019775">
    <property type="entry name" value="WD40_repeat_CS"/>
</dbReference>
<keyword evidence="5" id="KW-0472">Membrane</keyword>
<feature type="repeat" description="WD" evidence="3">
    <location>
        <begin position="1325"/>
        <end position="1366"/>
    </location>
</feature>
<dbReference type="InterPro" id="IPR036322">
    <property type="entry name" value="WD40_repeat_dom_sf"/>
</dbReference>
<dbReference type="InterPro" id="IPR015943">
    <property type="entry name" value="WD40/YVTN_repeat-like_dom_sf"/>
</dbReference>
<evidence type="ECO:0000256" key="2">
    <source>
        <dbReference type="ARBA" id="ARBA00022737"/>
    </source>
</evidence>
<dbReference type="InterPro" id="IPR020472">
    <property type="entry name" value="WD40_PAC1"/>
</dbReference>
<dbReference type="InterPro" id="IPR001680">
    <property type="entry name" value="WD40_rpt"/>
</dbReference>
<dbReference type="SUPFAM" id="SSF50998">
    <property type="entry name" value="Quinoprotein alcohol dehydrogenase-like"/>
    <property type="match status" value="3"/>
</dbReference>
<dbReference type="SUPFAM" id="SSF52540">
    <property type="entry name" value="P-loop containing nucleoside triphosphate hydrolases"/>
    <property type="match status" value="1"/>
</dbReference>
<dbReference type="Proteomes" id="UP000019140">
    <property type="component" value="Unassembled WGS sequence"/>
</dbReference>
<feature type="domain" description="PDZ" evidence="6">
    <location>
        <begin position="645"/>
        <end position="708"/>
    </location>
</feature>
<feature type="repeat" description="WD" evidence="3">
    <location>
        <begin position="606"/>
        <end position="647"/>
    </location>
</feature>
<evidence type="ECO:0000259" key="6">
    <source>
        <dbReference type="PROSITE" id="PS50106"/>
    </source>
</evidence>
<dbReference type="SUPFAM" id="SSF50156">
    <property type="entry name" value="PDZ domain-like"/>
    <property type="match status" value="1"/>
</dbReference>
<feature type="repeat" description="WD" evidence="3">
    <location>
        <begin position="824"/>
        <end position="865"/>
    </location>
</feature>
<reference evidence="7 8" key="1">
    <citation type="journal article" date="2014" name="Nature">
        <title>An environmental bacterial taxon with a large and distinct metabolic repertoire.</title>
        <authorList>
            <person name="Wilson M.C."/>
            <person name="Mori T."/>
            <person name="Ruckert C."/>
            <person name="Uria A.R."/>
            <person name="Helf M.J."/>
            <person name="Takada K."/>
            <person name="Gernert C."/>
            <person name="Steffens U.A."/>
            <person name="Heycke N."/>
            <person name="Schmitt S."/>
            <person name="Rinke C."/>
            <person name="Helfrich E.J."/>
            <person name="Brachmann A.O."/>
            <person name="Gurgui C."/>
            <person name="Wakimoto T."/>
            <person name="Kracht M."/>
            <person name="Crusemann M."/>
            <person name="Hentschel U."/>
            <person name="Abe I."/>
            <person name="Matsunaga S."/>
            <person name="Kalinowski J."/>
            <person name="Takeyama H."/>
            <person name="Piel J."/>
        </authorList>
    </citation>
    <scope>NUCLEOTIDE SEQUENCE [LARGE SCALE GENOMIC DNA]</scope>
    <source>
        <strain evidence="8">TSY2</strain>
    </source>
</reference>
<feature type="transmembrane region" description="Helical" evidence="5">
    <location>
        <begin position="510"/>
        <end position="530"/>
    </location>
</feature>
<keyword evidence="4" id="KW-0175">Coiled coil</keyword>
<evidence type="ECO:0000313" key="8">
    <source>
        <dbReference type="Proteomes" id="UP000019140"/>
    </source>
</evidence>
<dbReference type="InterPro" id="IPR050349">
    <property type="entry name" value="WD_LIS1/nudF_dynein_reg"/>
</dbReference>
<dbReference type="InterPro" id="IPR011047">
    <property type="entry name" value="Quinoprotein_ADH-like_sf"/>
</dbReference>
<sequence>MNTAAIALPSNPFPGLRPFREDEEYLFFGRERQVDVMVNTLASTHFLAVVGNSGSGKSSLVNCGLCPALRRGLMARAGTAWRIAQFRPGAQPLQAMARALAQDGVLFRDYEPGGLTLDEIFHVTLSMSELGLADIYEQARLGAHVNLLVVVDQFEELFRYQQLGASPRENVYRISEEAIAFVNLLLHARAQAIYPIYVVLTMRSDFLGDCTQFTGLAEAINAGQYLVPRMTRDERRATILGPIGVSEANIASVLLTRLVNDVGDNPDQLSILQHALSRTWSYWRHESGGRESLDLAHYEAIGTMAHALDQHAEQAYTELDNAGQQRICERIFKALTDKATDARGVRRPTTLGTLCAVAEAAEPEVAEVLDGFRQPSRSFVMPPAGERLEADTVIDISHESLMRVWGRLKVWADEEAQSAQMYRRLAETAVLHEEGRAGLWRDPDLEMTLQWDERNRPNAVWAQRYHPEFASATRFLEASRAARDAEIQAAEAQRQAQLAAEQRAARHWRLLAAGLVVLTMLIAALGIFALQQSRRAEAQRRIAETQRTKALARQLAAQSRMALGNQAGDPIRSALLATESLRQAHTLQGYLAWKDAFALLPKQQMLLPHDDAVITMALSPDGVLAATVSQDGKARLWETASGRERLILSEEKAHLGIEYQPLATDIAARLGILNGVGVEVVSVIPDTAAETAGMQAGDLIVRLNGEAFHHTPWLAGIPPDSPAIFEILRNDHPMTLTVTLGRTEAAAPIQVIDISPDGRRLASMGPDHTARLWAVDTGEELARMPHSQPLTAVVFSPDSHHLATADQGGTVRLFAVDTDREVSRMAHATAVAAMTFSFDGSLLATADAEHTARIWHTASGQEVVSDMRHDGEIKALTLSPDGRRLATASFDGTARLWDTASGRELYRMAHHHVVWSVSFSPDGQHLATAGFDHTVRVWDTANGQEVVSPMRHAAEVRSVAFSPDGRWLATASDDRTARLWDAASGRELSRMAHDDRVQTVAFSPAGTHLVTAAHDGTARLWLVDTVPERRRFDHPSEVRAIAFRSERDQLITASHDRTVRLWAVDSGRVIAGLAHDAPVDSAVFNLAHDWVATLSGNHTVRLWDISAVRELMRLPHVDRVRGIALSPDDRWLATASGHAARLWEVATGKESEQSVGHDDRVWSVRFSPDSRYVVTVSDDHSAKLWEVGTARKPARLAHEHAVIASAFSSDSSRLATGSGQANPRRGAARIWEPSSGRQLAYFHHEAVVSVLAFSPSGNTLATADSDGVVQLWELASGQISTRFAHDAAISMMAFNAAGDRLATASRDGTARVWDMEMGQELVRVMHDEHKPVNAVAFSPGVEHLVTASDDGTVRVWRWRTQELIDAACVRLTRNLTRQEWRQYLGTEPYRPSCPGLLGFRE</sequence>
<dbReference type="SUPFAM" id="SSF50978">
    <property type="entry name" value="WD40 repeat-like"/>
    <property type="match status" value="1"/>
</dbReference>
<dbReference type="PATRIC" id="fig|1429439.4.peg.951"/>
<evidence type="ECO:0000313" key="7">
    <source>
        <dbReference type="EMBL" id="ETX08407.1"/>
    </source>
</evidence>
<evidence type="ECO:0000256" key="4">
    <source>
        <dbReference type="SAM" id="Coils"/>
    </source>
</evidence>
<evidence type="ECO:0000256" key="3">
    <source>
        <dbReference type="PROSITE-ProRule" id="PRU00221"/>
    </source>
</evidence>
<dbReference type="Gene3D" id="2.130.10.10">
    <property type="entry name" value="YVTN repeat-like/Quinoprotein amine dehydrogenase"/>
    <property type="match status" value="6"/>
</dbReference>
<gene>
    <name evidence="7" type="ORF">ETSY2_05600</name>
</gene>
<feature type="repeat" description="WD" evidence="3">
    <location>
        <begin position="1031"/>
        <end position="1072"/>
    </location>
</feature>
<dbReference type="InterPro" id="IPR036034">
    <property type="entry name" value="PDZ_sf"/>
</dbReference>
<dbReference type="PANTHER" id="PTHR44129">
    <property type="entry name" value="WD REPEAT-CONTAINING PROTEIN POP1"/>
    <property type="match status" value="1"/>
</dbReference>
<feature type="repeat" description="WD" evidence="3">
    <location>
        <begin position="1282"/>
        <end position="1323"/>
    </location>
</feature>
<dbReference type="PROSITE" id="PS50106">
    <property type="entry name" value="PDZ"/>
    <property type="match status" value="1"/>
</dbReference>
<accession>W4MFI6</accession>
<feature type="repeat" description="WD" evidence="3">
    <location>
        <begin position="949"/>
        <end position="990"/>
    </location>
</feature>
<organism evidence="7 8">
    <name type="scientific">Candidatus Entotheonella gemina</name>
    <dbReference type="NCBI Taxonomy" id="1429439"/>
    <lineage>
        <taxon>Bacteria</taxon>
        <taxon>Pseudomonadati</taxon>
        <taxon>Nitrospinota/Tectimicrobiota group</taxon>
        <taxon>Candidatus Tectimicrobiota</taxon>
        <taxon>Candidatus Entotheonellia</taxon>
        <taxon>Candidatus Entotheonellales</taxon>
        <taxon>Candidatus Entotheonellaceae</taxon>
        <taxon>Candidatus Entotheonella</taxon>
    </lineage>
</organism>
<feature type="repeat" description="WD" evidence="3">
    <location>
        <begin position="866"/>
        <end position="907"/>
    </location>
</feature>
<evidence type="ECO:0000256" key="5">
    <source>
        <dbReference type="SAM" id="Phobius"/>
    </source>
</evidence>
<dbReference type="InterPro" id="IPR027417">
    <property type="entry name" value="P-loop_NTPase"/>
</dbReference>
<protein>
    <recommendedName>
        <fullName evidence="6">PDZ domain-containing protein</fullName>
    </recommendedName>
</protein>
<dbReference type="PROSITE" id="PS50294">
    <property type="entry name" value="WD_REPEATS_REGION"/>
    <property type="match status" value="11"/>
</dbReference>
<feature type="repeat" description="WD" evidence="3">
    <location>
        <begin position="1241"/>
        <end position="1282"/>
    </location>
</feature>
<keyword evidence="5" id="KW-1133">Transmembrane helix</keyword>
<feature type="repeat" description="WD" evidence="3">
    <location>
        <begin position="990"/>
        <end position="1021"/>
    </location>
</feature>
<dbReference type="InterPro" id="IPR001478">
    <property type="entry name" value="PDZ"/>
</dbReference>
<feature type="repeat" description="WD" evidence="3">
    <location>
        <begin position="783"/>
        <end position="824"/>
    </location>
</feature>
<comment type="caution">
    <text evidence="7">The sequence shown here is derived from an EMBL/GenBank/DDBJ whole genome shotgun (WGS) entry which is preliminary data.</text>
</comment>
<name>W4MFI6_9BACT</name>
<dbReference type="InterPro" id="IPR049052">
    <property type="entry name" value="nSTAND1"/>
</dbReference>